<feature type="domain" description="Amidohydrolase-related" evidence="2">
    <location>
        <begin position="3"/>
        <end position="327"/>
    </location>
</feature>
<comment type="caution">
    <text evidence="3">The sequence shown here is derived from an EMBL/GenBank/DDBJ whole genome shotgun (WGS) entry which is preliminary data.</text>
</comment>
<dbReference type="Pfam" id="PF04909">
    <property type="entry name" value="Amidohydro_2"/>
    <property type="match status" value="1"/>
</dbReference>
<evidence type="ECO:0000256" key="1">
    <source>
        <dbReference type="ARBA" id="ARBA00023239"/>
    </source>
</evidence>
<gene>
    <name evidence="3" type="ORF">GCM10011588_65550</name>
</gene>
<evidence type="ECO:0000259" key="2">
    <source>
        <dbReference type="Pfam" id="PF04909"/>
    </source>
</evidence>
<dbReference type="GO" id="GO:0005737">
    <property type="term" value="C:cytoplasm"/>
    <property type="evidence" value="ECO:0007669"/>
    <property type="project" value="TreeGrafter"/>
</dbReference>
<organism evidence="3 4">
    <name type="scientific">Nocardia jinanensis</name>
    <dbReference type="NCBI Taxonomy" id="382504"/>
    <lineage>
        <taxon>Bacteria</taxon>
        <taxon>Bacillati</taxon>
        <taxon>Actinomycetota</taxon>
        <taxon>Actinomycetes</taxon>
        <taxon>Mycobacteriales</taxon>
        <taxon>Nocardiaceae</taxon>
        <taxon>Nocardia</taxon>
    </lineage>
</organism>
<keyword evidence="4" id="KW-1185">Reference proteome</keyword>
<dbReference type="InterPro" id="IPR032466">
    <property type="entry name" value="Metal_Hydrolase"/>
</dbReference>
<reference evidence="3" key="2">
    <citation type="submission" date="2020-09" db="EMBL/GenBank/DDBJ databases">
        <authorList>
            <person name="Sun Q."/>
            <person name="Zhou Y."/>
        </authorList>
    </citation>
    <scope>NUCLEOTIDE SEQUENCE</scope>
    <source>
        <strain evidence="3">CGMCC 4.3508</strain>
    </source>
</reference>
<dbReference type="Proteomes" id="UP000638263">
    <property type="component" value="Unassembled WGS sequence"/>
</dbReference>
<dbReference type="RefSeq" id="WP_058852980.1">
    <property type="nucleotide sequence ID" value="NZ_BMMH01000029.1"/>
</dbReference>
<accession>A0A917VZ56</accession>
<dbReference type="SUPFAM" id="SSF51556">
    <property type="entry name" value="Metallo-dependent hydrolases"/>
    <property type="match status" value="1"/>
</dbReference>
<evidence type="ECO:0000313" key="3">
    <source>
        <dbReference type="EMBL" id="GGL41756.1"/>
    </source>
</evidence>
<dbReference type="GO" id="GO:0016787">
    <property type="term" value="F:hydrolase activity"/>
    <property type="evidence" value="ECO:0007669"/>
    <property type="project" value="InterPro"/>
</dbReference>
<protein>
    <recommendedName>
        <fullName evidence="2">Amidohydrolase-related domain-containing protein</fullName>
    </recommendedName>
</protein>
<dbReference type="Gene3D" id="3.20.20.140">
    <property type="entry name" value="Metal-dependent hydrolases"/>
    <property type="match status" value="1"/>
</dbReference>
<dbReference type="GO" id="GO:0016831">
    <property type="term" value="F:carboxy-lyase activity"/>
    <property type="evidence" value="ECO:0007669"/>
    <property type="project" value="InterPro"/>
</dbReference>
<dbReference type="InterPro" id="IPR032465">
    <property type="entry name" value="ACMSD"/>
</dbReference>
<proteinExistence type="predicted"/>
<dbReference type="PANTHER" id="PTHR21240">
    <property type="entry name" value="2-AMINO-3-CARBOXYLMUCONATE-6-SEMIALDEHYDE DECARBOXYLASE"/>
    <property type="match status" value="1"/>
</dbReference>
<dbReference type="InterPro" id="IPR006680">
    <property type="entry name" value="Amidohydro-rel"/>
</dbReference>
<evidence type="ECO:0000313" key="4">
    <source>
        <dbReference type="Proteomes" id="UP000638263"/>
    </source>
</evidence>
<dbReference type="EMBL" id="BMMH01000029">
    <property type="protein sequence ID" value="GGL41756.1"/>
    <property type="molecule type" value="Genomic_DNA"/>
</dbReference>
<dbReference type="GO" id="GO:0019748">
    <property type="term" value="P:secondary metabolic process"/>
    <property type="evidence" value="ECO:0007669"/>
    <property type="project" value="TreeGrafter"/>
</dbReference>
<dbReference type="AlphaFoldDB" id="A0A917VZ56"/>
<reference evidence="3" key="1">
    <citation type="journal article" date="2014" name="Int. J. Syst. Evol. Microbiol.">
        <title>Complete genome sequence of Corynebacterium casei LMG S-19264T (=DSM 44701T), isolated from a smear-ripened cheese.</title>
        <authorList>
            <consortium name="US DOE Joint Genome Institute (JGI-PGF)"/>
            <person name="Walter F."/>
            <person name="Albersmeier A."/>
            <person name="Kalinowski J."/>
            <person name="Ruckert C."/>
        </authorList>
    </citation>
    <scope>NUCLEOTIDE SEQUENCE</scope>
    <source>
        <strain evidence="3">CGMCC 4.3508</strain>
    </source>
</reference>
<keyword evidence="1" id="KW-0456">Lyase</keyword>
<dbReference type="PANTHER" id="PTHR21240:SF28">
    <property type="entry name" value="ISO-OROTATE DECARBOXYLASE (EUROFUNG)"/>
    <property type="match status" value="1"/>
</dbReference>
<sequence length="351" mass="39533">MLIDLHAHQLVKGQFNQHEKWGPFWEGGLRIGDWKLGSKRQAPKHLDEMLERWQPGPRLAALDAAGIDKMVLSMPLHMVGYHYEREFAIRYAQTSNDSMAEFCAHHPDRFYFWAHAPLQDPVAAAAELERAVTELGAQGLMMGARNFGGREVYDPAFRPLWEKISELDCMVFVHGYNQSVTWGAKACDDPFDTTSIVGMNVDEALFYWWITNGGVLDEFPDLKFLITHGGGFVPFQLERFNATNKTMAPDSKNKKELLEYNPNFFYDLDIASPHMRKALVGEVGIEQVVYGDNFSGADNHEGDLTDDLDLAEADRDKVRFENALPLLKMPESKLSPAEIRGLKKTAAPAAG</sequence>
<name>A0A917VZ56_9NOCA</name>